<name>A0A2H0VKF9_9BACT</name>
<accession>A0A2H0VKF9</accession>
<dbReference type="InterPro" id="IPR019099">
    <property type="entry name" value="Uncharacterised_PGPGW_TM"/>
</dbReference>
<comment type="caution">
    <text evidence="2">The sequence shown here is derived from an EMBL/GenBank/DDBJ whole genome shotgun (WGS) entry which is preliminary data.</text>
</comment>
<keyword evidence="1" id="KW-0472">Membrane</keyword>
<keyword evidence="1" id="KW-1133">Transmembrane helix</keyword>
<evidence type="ECO:0000256" key="1">
    <source>
        <dbReference type="SAM" id="Phobius"/>
    </source>
</evidence>
<protein>
    <submittedName>
        <fullName evidence="2">Uncharacterized protein</fullName>
    </submittedName>
</protein>
<dbReference type="Proteomes" id="UP000230796">
    <property type="component" value="Unassembled WGS sequence"/>
</dbReference>
<keyword evidence="1" id="KW-0812">Transmembrane</keyword>
<dbReference type="EMBL" id="PFAF01000059">
    <property type="protein sequence ID" value="PIR98800.1"/>
    <property type="molecule type" value="Genomic_DNA"/>
</dbReference>
<evidence type="ECO:0000313" key="2">
    <source>
        <dbReference type="EMBL" id="PIR98800.1"/>
    </source>
</evidence>
<proteinExistence type="predicted"/>
<dbReference type="Pfam" id="PF09656">
    <property type="entry name" value="PGPGW"/>
    <property type="match status" value="1"/>
</dbReference>
<dbReference type="AlphaFoldDB" id="A0A2H0VKF9"/>
<reference evidence="3" key="1">
    <citation type="submission" date="2017-09" db="EMBL/GenBank/DDBJ databases">
        <title>Depth-based differentiation of microbial function through sediment-hosted aquifers and enrichment of novel symbionts in the deep terrestrial subsurface.</title>
        <authorList>
            <person name="Probst A.J."/>
            <person name="Ladd B."/>
            <person name="Jarett J.K."/>
            <person name="Geller-Mcgrath D.E."/>
            <person name="Sieber C.M.K."/>
            <person name="Emerson J.B."/>
            <person name="Anantharaman K."/>
            <person name="Thomas B.C."/>
            <person name="Malmstrom R."/>
            <person name="Stieglmeier M."/>
            <person name="Klingl A."/>
            <person name="Woyke T."/>
            <person name="Ryan C.M."/>
            <person name="Banfield J.F."/>
        </authorList>
    </citation>
    <scope>NUCLEOTIDE SEQUENCE [LARGE SCALE GENOMIC DNA]</scope>
</reference>
<sequence>MEQQVKKNLKRALGIFLIIFGILGLILPILPGWWVIPIGLELLGWRLVFDRKKPWSEIITFKRKLK</sequence>
<evidence type="ECO:0000313" key="3">
    <source>
        <dbReference type="Proteomes" id="UP000230796"/>
    </source>
</evidence>
<organism evidence="2 3">
    <name type="scientific">Candidatus Collierbacteria bacterium CG10_big_fil_rev_8_21_14_0_10_44_9</name>
    <dbReference type="NCBI Taxonomy" id="1974535"/>
    <lineage>
        <taxon>Bacteria</taxon>
        <taxon>Candidatus Collieribacteriota</taxon>
    </lineage>
</organism>
<gene>
    <name evidence="2" type="ORF">COT87_02835</name>
</gene>
<feature type="transmembrane region" description="Helical" evidence="1">
    <location>
        <begin position="12"/>
        <end position="36"/>
    </location>
</feature>